<dbReference type="SUPFAM" id="SSF49899">
    <property type="entry name" value="Concanavalin A-like lectins/glucanases"/>
    <property type="match status" value="1"/>
</dbReference>
<feature type="compositionally biased region" description="Low complexity" evidence="1">
    <location>
        <begin position="100"/>
        <end position="115"/>
    </location>
</feature>
<comment type="caution">
    <text evidence="2">The sequence shown here is derived from an EMBL/GenBank/DDBJ whole genome shotgun (WGS) entry which is preliminary data.</text>
</comment>
<sequence>MEEEGAHTSLGGSGGSNDVALSADREGQAGGGVEAGRNLKQVGHGDEHLVGADVAEQREGAAMPAADPDGRNAPDGTGKTQSLAPNSTAQFSFSRQGDESSAAAPSYPSSHPSLSENAPVKSGDGGLSAANVLSTGIPEDTGEGGGGGGGGGGSRGGGGGGGSWEEVTVADREGTCSPSPASLSYASSSPKPQPSPIASPSSIRHSSATRSFDRLSSQSSVGTGPILPSVAHQLMRLIDSAIQESDPNALDKLRKVVAGREGLEGEGDLIEGITVNADSNYARQVVDVLTMKMGGVPPSMEDTVQLDRGADSTIPQVMLSAGAARVGADLLPWLPYFEGEVVFGHEGQVIVFSPRTRMAYALAAVLQACTRNRAMCSAAGLLRSLLAAARAIFSGREVVEDVGSLGNGKSRKWDPTPLLTAIQALGAHSLSPQDLREWLSTAAELTKTGYSLDVILALERAIGSEEGRGPRSTFEFDGESSGLLGAGESKWPFNNGYAFATWLYVESFADSIQSASAAAAIAEAVSSQFGKASPAAAAAVASAVAGEGSSHMPRLFSFLTSDNQQGIEAYFHGQFLVLEVASGKSRKTSFHFQFAFKPRRWYFIGLEHSLKQSGLLSRGEGEVKLYVDGRLTETRTLELPRVSKPLAFCCIGTNPPPAMAGLQRRRRLCPLFAEMGPVYIFKEPINDRMNRLFTRGGNYLPTFGNGSGTPWMASSELMLIITEDK</sequence>
<accession>A0A388L770</accession>
<dbReference type="Gramene" id="GBG78160">
    <property type="protein sequence ID" value="GBG78160"/>
    <property type="gene ID" value="CBR_g26195"/>
</dbReference>
<feature type="compositionally biased region" description="Low complexity" evidence="1">
    <location>
        <begin position="198"/>
        <end position="210"/>
    </location>
</feature>
<dbReference type="Proteomes" id="UP000265515">
    <property type="component" value="Unassembled WGS sequence"/>
</dbReference>
<organism evidence="2 3">
    <name type="scientific">Chara braunii</name>
    <name type="common">Braun's stonewort</name>
    <dbReference type="NCBI Taxonomy" id="69332"/>
    <lineage>
        <taxon>Eukaryota</taxon>
        <taxon>Viridiplantae</taxon>
        <taxon>Streptophyta</taxon>
        <taxon>Charophyceae</taxon>
        <taxon>Charales</taxon>
        <taxon>Characeae</taxon>
        <taxon>Chara</taxon>
    </lineage>
</organism>
<dbReference type="PANTHER" id="PTHR13743:SF157">
    <property type="entry name" value="BEACH DOMAIN-CONTAINING PROTEIN C2"/>
    <property type="match status" value="1"/>
</dbReference>
<proteinExistence type="predicted"/>
<evidence type="ECO:0000313" key="3">
    <source>
        <dbReference type="Proteomes" id="UP000265515"/>
    </source>
</evidence>
<dbReference type="InterPro" id="IPR050865">
    <property type="entry name" value="BEACH_Domain"/>
</dbReference>
<evidence type="ECO:0000313" key="2">
    <source>
        <dbReference type="EMBL" id="GBG78160.1"/>
    </source>
</evidence>
<name>A0A388L770_CHABU</name>
<reference evidence="2 3" key="1">
    <citation type="journal article" date="2018" name="Cell">
        <title>The Chara Genome: Secondary Complexity and Implications for Plant Terrestrialization.</title>
        <authorList>
            <person name="Nishiyama T."/>
            <person name="Sakayama H."/>
            <person name="Vries J.D."/>
            <person name="Buschmann H."/>
            <person name="Saint-Marcoux D."/>
            <person name="Ullrich K.K."/>
            <person name="Haas F.B."/>
            <person name="Vanderstraeten L."/>
            <person name="Becker D."/>
            <person name="Lang D."/>
            <person name="Vosolsobe S."/>
            <person name="Rombauts S."/>
            <person name="Wilhelmsson P.K.I."/>
            <person name="Janitza P."/>
            <person name="Kern R."/>
            <person name="Heyl A."/>
            <person name="Rumpler F."/>
            <person name="Villalobos L.I.A.C."/>
            <person name="Clay J.M."/>
            <person name="Skokan R."/>
            <person name="Toyoda A."/>
            <person name="Suzuki Y."/>
            <person name="Kagoshima H."/>
            <person name="Schijlen E."/>
            <person name="Tajeshwar N."/>
            <person name="Catarino B."/>
            <person name="Hetherington A.J."/>
            <person name="Saltykova A."/>
            <person name="Bonnot C."/>
            <person name="Breuninger H."/>
            <person name="Symeonidi A."/>
            <person name="Radhakrishnan G.V."/>
            <person name="Van Nieuwerburgh F."/>
            <person name="Deforce D."/>
            <person name="Chang C."/>
            <person name="Karol K.G."/>
            <person name="Hedrich R."/>
            <person name="Ulvskov P."/>
            <person name="Glockner G."/>
            <person name="Delwiche C.F."/>
            <person name="Petrasek J."/>
            <person name="Van de Peer Y."/>
            <person name="Friml J."/>
            <person name="Beilby M."/>
            <person name="Dolan L."/>
            <person name="Kohara Y."/>
            <person name="Sugano S."/>
            <person name="Fujiyama A."/>
            <person name="Delaux P.-M."/>
            <person name="Quint M."/>
            <person name="TheiBen G."/>
            <person name="Hagemann M."/>
            <person name="Harholt J."/>
            <person name="Dunand C."/>
            <person name="Zachgo S."/>
            <person name="Langdale J."/>
            <person name="Maumus F."/>
            <person name="Straeten D.V.D."/>
            <person name="Gould S.B."/>
            <person name="Rensing S.A."/>
        </authorList>
    </citation>
    <scope>NUCLEOTIDE SEQUENCE [LARGE SCALE GENOMIC DNA]</scope>
    <source>
        <strain evidence="2 3">S276</strain>
    </source>
</reference>
<feature type="compositionally biased region" description="Gly residues" evidence="1">
    <location>
        <begin position="143"/>
        <end position="163"/>
    </location>
</feature>
<dbReference type="STRING" id="69332.A0A388L770"/>
<feature type="compositionally biased region" description="Low complexity" evidence="1">
    <location>
        <begin position="177"/>
        <end position="190"/>
    </location>
</feature>
<feature type="compositionally biased region" description="Basic and acidic residues" evidence="1">
    <location>
        <begin position="43"/>
        <end position="59"/>
    </location>
</feature>
<dbReference type="AlphaFoldDB" id="A0A388L770"/>
<keyword evidence="3" id="KW-1185">Reference proteome</keyword>
<gene>
    <name evidence="2" type="ORF">CBR_g26195</name>
</gene>
<dbReference type="InterPro" id="IPR013320">
    <property type="entry name" value="ConA-like_dom_sf"/>
</dbReference>
<evidence type="ECO:0000256" key="1">
    <source>
        <dbReference type="SAM" id="MobiDB-lite"/>
    </source>
</evidence>
<protein>
    <submittedName>
        <fullName evidence="2">Uncharacterized protein</fullName>
    </submittedName>
</protein>
<feature type="region of interest" description="Disordered" evidence="1">
    <location>
        <begin position="1"/>
        <end position="225"/>
    </location>
</feature>
<dbReference type="EMBL" id="BFEA01000288">
    <property type="protein sequence ID" value="GBG78160.1"/>
    <property type="molecule type" value="Genomic_DNA"/>
</dbReference>
<feature type="compositionally biased region" description="Polar residues" evidence="1">
    <location>
        <begin position="78"/>
        <end position="95"/>
    </location>
</feature>
<dbReference type="PANTHER" id="PTHR13743">
    <property type="entry name" value="BEIGE/BEACH-RELATED"/>
    <property type="match status" value="1"/>
</dbReference>
<dbReference type="OrthoDB" id="26681at2759"/>